<feature type="region of interest" description="Disordered" evidence="1">
    <location>
        <begin position="410"/>
        <end position="445"/>
    </location>
</feature>
<proteinExistence type="predicted"/>
<protein>
    <submittedName>
        <fullName evidence="2">Uncharacterized protein</fullName>
    </submittedName>
</protein>
<gene>
    <name evidence="2" type="ORF">OEZ85_004613</name>
</gene>
<accession>A0ABY8UMF8</accession>
<keyword evidence="3" id="KW-1185">Reference proteome</keyword>
<name>A0ABY8UMF8_TETOB</name>
<dbReference type="EMBL" id="CP126221">
    <property type="protein sequence ID" value="WIA22295.1"/>
    <property type="molecule type" value="Genomic_DNA"/>
</dbReference>
<dbReference type="Proteomes" id="UP001244341">
    <property type="component" value="Chromosome 14b"/>
</dbReference>
<evidence type="ECO:0000256" key="1">
    <source>
        <dbReference type="SAM" id="MobiDB-lite"/>
    </source>
</evidence>
<sequence length="445" mass="48044">MTGLLVLWLTKKKHGWVPEIEEGLGQLSPLPGTSGKPMRSLQRARLLAEAWVKAAHPMDAHLRGYTNRRYCDLLAEAWVKAAHPMDAQLREAGMEWRDRAMSETQAVFCERHGIPYDPAWSRGTVNNTIDRYVVETMRLPATDRQLFITRHMSPYAPSYLVHSGSTALMYRQAADHLLQSLLTANFTRSTARPSKEALKAEAGAAAAAAAAAGGFASGVQQGSGAWDEVLPARKALVEDLDAQFEAGLRPRHTWLVISGQRLLLDLMEAAVRLAGMVGGWKVPSKASEQQPAMLATPRQLELLRAAGLPTSRRYSCLDAHRELLRHAKTHGLPELPATPSQLARMQELHIPIGSSSSSSSAESAAGPGQLTSAASAESVAAGTESAATANMLTSAEAKALLFRVQLAEERRQAEAAKQKGGKAKQGPIMAGVGGGFARRPRRHRA</sequence>
<evidence type="ECO:0000313" key="2">
    <source>
        <dbReference type="EMBL" id="WIA22295.1"/>
    </source>
</evidence>
<organism evidence="2 3">
    <name type="scientific">Tetradesmus obliquus</name>
    <name type="common">Green alga</name>
    <name type="synonym">Acutodesmus obliquus</name>
    <dbReference type="NCBI Taxonomy" id="3088"/>
    <lineage>
        <taxon>Eukaryota</taxon>
        <taxon>Viridiplantae</taxon>
        <taxon>Chlorophyta</taxon>
        <taxon>core chlorophytes</taxon>
        <taxon>Chlorophyceae</taxon>
        <taxon>CS clade</taxon>
        <taxon>Sphaeropleales</taxon>
        <taxon>Scenedesmaceae</taxon>
        <taxon>Tetradesmus</taxon>
    </lineage>
</organism>
<reference evidence="2 3" key="1">
    <citation type="submission" date="2023-05" db="EMBL/GenBank/DDBJ databases">
        <title>A 100% complete, gapless, phased diploid assembly of the Scenedesmus obliquus UTEX 3031 genome.</title>
        <authorList>
            <person name="Biondi T.C."/>
            <person name="Hanschen E.R."/>
            <person name="Kwon T."/>
            <person name="Eng W."/>
            <person name="Kruse C.P.S."/>
            <person name="Koehler S.I."/>
            <person name="Kunde Y."/>
            <person name="Gleasner C.D."/>
            <person name="You Mak K.T."/>
            <person name="Polle J."/>
            <person name="Hovde B.T."/>
            <person name="Starkenburg S.R."/>
        </authorList>
    </citation>
    <scope>NUCLEOTIDE SEQUENCE [LARGE SCALE GENOMIC DNA]</scope>
    <source>
        <strain evidence="2 3">DOE0152z</strain>
    </source>
</reference>
<evidence type="ECO:0000313" key="3">
    <source>
        <dbReference type="Proteomes" id="UP001244341"/>
    </source>
</evidence>